<dbReference type="Pfam" id="PF01740">
    <property type="entry name" value="STAS"/>
    <property type="match status" value="1"/>
</dbReference>
<dbReference type="SUPFAM" id="SSF52091">
    <property type="entry name" value="SpoIIaa-like"/>
    <property type="match status" value="1"/>
</dbReference>
<dbReference type="InterPro" id="IPR002645">
    <property type="entry name" value="STAS_dom"/>
</dbReference>
<dbReference type="PROSITE" id="PS50801">
    <property type="entry name" value="STAS"/>
    <property type="match status" value="1"/>
</dbReference>
<dbReference type="InterPro" id="IPR036513">
    <property type="entry name" value="STAS_dom_sf"/>
</dbReference>
<dbReference type="AlphaFoldDB" id="A0ABD5EUB3"/>
<dbReference type="EMBL" id="JAVRES010000016">
    <property type="protein sequence ID" value="MDT0438311.1"/>
    <property type="molecule type" value="Genomic_DNA"/>
</dbReference>
<organism evidence="5 6">
    <name type="scientific">Streptomyces doudnae</name>
    <dbReference type="NCBI Taxonomy" id="3075536"/>
    <lineage>
        <taxon>Bacteria</taxon>
        <taxon>Bacillati</taxon>
        <taxon>Actinomycetota</taxon>
        <taxon>Actinomycetes</taxon>
        <taxon>Kitasatosporales</taxon>
        <taxon>Streptomycetaceae</taxon>
        <taxon>Streptomyces</taxon>
    </lineage>
</organism>
<gene>
    <name evidence="5" type="ORF">RM877_26865</name>
</gene>
<keyword evidence="6" id="KW-1185">Reference proteome</keyword>
<feature type="region of interest" description="Disordered" evidence="3">
    <location>
        <begin position="1"/>
        <end position="26"/>
    </location>
</feature>
<evidence type="ECO:0000313" key="6">
    <source>
        <dbReference type="Proteomes" id="UP001183535"/>
    </source>
</evidence>
<dbReference type="InterPro" id="IPR003658">
    <property type="entry name" value="Anti-sigma_ant"/>
</dbReference>
<sequence length="130" mass="13493">MAEQDSALAADHPVAPRPGTDPAASGTATVVALHGEIDVLTAFALSDRLDALTARPHPDLVLDLRAVGFIDCAGLGVLCRARNRVLARDGRLRLVTESASLRRLLRAAGLGGVFELVTAPPRPARGGSGR</sequence>
<name>A0ABD5EUB3_9ACTN</name>
<comment type="caution">
    <text evidence="5">The sequence shown here is derived from an EMBL/GenBank/DDBJ whole genome shotgun (WGS) entry which is preliminary data.</text>
</comment>
<proteinExistence type="inferred from homology"/>
<feature type="domain" description="STAS" evidence="4">
    <location>
        <begin position="30"/>
        <end position="110"/>
    </location>
</feature>
<dbReference type="CDD" id="cd07043">
    <property type="entry name" value="STAS_anti-anti-sigma_factors"/>
    <property type="match status" value="1"/>
</dbReference>
<evidence type="ECO:0000256" key="3">
    <source>
        <dbReference type="SAM" id="MobiDB-lite"/>
    </source>
</evidence>
<evidence type="ECO:0000256" key="2">
    <source>
        <dbReference type="RuleBase" id="RU003749"/>
    </source>
</evidence>
<dbReference type="NCBIfam" id="TIGR00377">
    <property type="entry name" value="ant_ant_sig"/>
    <property type="match status" value="1"/>
</dbReference>
<evidence type="ECO:0000313" key="5">
    <source>
        <dbReference type="EMBL" id="MDT0438311.1"/>
    </source>
</evidence>
<protein>
    <recommendedName>
        <fullName evidence="2">Anti-sigma factor antagonist</fullName>
    </recommendedName>
</protein>
<accession>A0ABD5EUB3</accession>
<dbReference type="Gene3D" id="3.30.750.24">
    <property type="entry name" value="STAS domain"/>
    <property type="match status" value="1"/>
</dbReference>
<evidence type="ECO:0000256" key="1">
    <source>
        <dbReference type="ARBA" id="ARBA00009013"/>
    </source>
</evidence>
<dbReference type="Proteomes" id="UP001183535">
    <property type="component" value="Unassembled WGS sequence"/>
</dbReference>
<dbReference type="PANTHER" id="PTHR33495:SF2">
    <property type="entry name" value="ANTI-SIGMA FACTOR ANTAGONIST TM_1081-RELATED"/>
    <property type="match status" value="1"/>
</dbReference>
<dbReference type="PANTHER" id="PTHR33495">
    <property type="entry name" value="ANTI-SIGMA FACTOR ANTAGONIST TM_1081-RELATED-RELATED"/>
    <property type="match status" value="1"/>
</dbReference>
<evidence type="ECO:0000259" key="4">
    <source>
        <dbReference type="PROSITE" id="PS50801"/>
    </source>
</evidence>
<dbReference type="RefSeq" id="WP_093835368.1">
    <property type="nucleotide sequence ID" value="NZ_JAVRES010000016.1"/>
</dbReference>
<comment type="similarity">
    <text evidence="1 2">Belongs to the anti-sigma-factor antagonist family.</text>
</comment>
<reference evidence="6" key="1">
    <citation type="submission" date="2023-07" db="EMBL/GenBank/DDBJ databases">
        <title>30 novel species of actinomycetes from the DSMZ collection.</title>
        <authorList>
            <person name="Nouioui I."/>
        </authorList>
    </citation>
    <scope>NUCLEOTIDE SEQUENCE [LARGE SCALE GENOMIC DNA]</scope>
    <source>
        <strain evidence="6">DSM 41981</strain>
    </source>
</reference>